<evidence type="ECO:0000313" key="5">
    <source>
        <dbReference type="EMBL" id="MPN31093.1"/>
    </source>
</evidence>
<dbReference type="AlphaFoldDB" id="A0A645H5H5"/>
<protein>
    <submittedName>
        <fullName evidence="5">Fatty acid oxidation complex subunit alpha</fullName>
        <ecNumber evidence="5">1.1.1.35</ecNumber>
    </submittedName>
</protein>
<dbReference type="Gene3D" id="1.10.1040.50">
    <property type="match status" value="1"/>
</dbReference>
<organism evidence="5">
    <name type="scientific">bioreactor metagenome</name>
    <dbReference type="NCBI Taxonomy" id="1076179"/>
    <lineage>
        <taxon>unclassified sequences</taxon>
        <taxon>metagenomes</taxon>
        <taxon>ecological metagenomes</taxon>
    </lineage>
</organism>
<keyword evidence="2" id="KW-0456">Lyase</keyword>
<sequence length="170" mass="19187">MGIFKVGDLAGLELSWAGRKRRAKENPGVDYSVFADRLCEAGRYGQKTNAGWYRYEPGSRTATPDPLVSQMIDQWRKDRGYVSSTLSEEEIVERCIGALAAEGKRLLEEGIAQRMSDIDAVYVNGYGFPREQGGPMFYAERMGWDTLDAKLQHIARNTTLPKEFWLPDAK</sequence>
<gene>
    <name evidence="5" type="primary">fadB_8</name>
    <name evidence="5" type="ORF">SDC9_178567</name>
</gene>
<dbReference type="SUPFAM" id="SSF48179">
    <property type="entry name" value="6-phosphogluconate dehydrogenase C-terminal domain-like"/>
    <property type="match status" value="2"/>
</dbReference>
<proteinExistence type="predicted"/>
<name>A0A645H5H5_9ZZZZ</name>
<dbReference type="EC" id="1.1.1.35" evidence="5"/>
<dbReference type="PANTHER" id="PTHR23309">
    <property type="entry name" value="3-HYDROXYACYL-COA DEHYROGENASE"/>
    <property type="match status" value="1"/>
</dbReference>
<dbReference type="InterPro" id="IPR006108">
    <property type="entry name" value="3HC_DH_C"/>
</dbReference>
<dbReference type="GO" id="GO:0006631">
    <property type="term" value="P:fatty acid metabolic process"/>
    <property type="evidence" value="ECO:0007669"/>
    <property type="project" value="InterPro"/>
</dbReference>
<keyword evidence="1" id="KW-0413">Isomerase</keyword>
<dbReference type="EMBL" id="VSSQ01082485">
    <property type="protein sequence ID" value="MPN31093.1"/>
    <property type="molecule type" value="Genomic_DNA"/>
</dbReference>
<dbReference type="GO" id="GO:0003857">
    <property type="term" value="F:(3S)-3-hydroxyacyl-CoA dehydrogenase (NAD+) activity"/>
    <property type="evidence" value="ECO:0007669"/>
    <property type="project" value="UniProtKB-EC"/>
</dbReference>
<dbReference type="InterPro" id="IPR008927">
    <property type="entry name" value="6-PGluconate_DH-like_C_sf"/>
</dbReference>
<accession>A0A645H5H5</accession>
<dbReference type="GO" id="GO:0016853">
    <property type="term" value="F:isomerase activity"/>
    <property type="evidence" value="ECO:0007669"/>
    <property type="project" value="UniProtKB-KW"/>
</dbReference>
<evidence type="ECO:0000256" key="3">
    <source>
        <dbReference type="ARBA" id="ARBA00023268"/>
    </source>
</evidence>
<comment type="caution">
    <text evidence="5">The sequence shown here is derived from an EMBL/GenBank/DDBJ whole genome shotgun (WGS) entry which is preliminary data.</text>
</comment>
<evidence type="ECO:0000256" key="1">
    <source>
        <dbReference type="ARBA" id="ARBA00023235"/>
    </source>
</evidence>
<reference evidence="5" key="1">
    <citation type="submission" date="2019-08" db="EMBL/GenBank/DDBJ databases">
        <authorList>
            <person name="Kucharzyk K."/>
            <person name="Murdoch R.W."/>
            <person name="Higgins S."/>
            <person name="Loffler F."/>
        </authorList>
    </citation>
    <scope>NUCLEOTIDE SEQUENCE</scope>
</reference>
<keyword evidence="5" id="KW-0560">Oxidoreductase</keyword>
<dbReference type="GO" id="GO:0016829">
    <property type="term" value="F:lyase activity"/>
    <property type="evidence" value="ECO:0007669"/>
    <property type="project" value="UniProtKB-KW"/>
</dbReference>
<feature type="domain" description="3-hydroxyacyl-CoA dehydrogenase C-terminal" evidence="4">
    <location>
        <begin position="91"/>
        <end position="157"/>
    </location>
</feature>
<keyword evidence="3" id="KW-0511">Multifunctional enzyme</keyword>
<dbReference type="Pfam" id="PF00725">
    <property type="entry name" value="3HCDH"/>
    <property type="match status" value="2"/>
</dbReference>
<evidence type="ECO:0000259" key="4">
    <source>
        <dbReference type="Pfam" id="PF00725"/>
    </source>
</evidence>
<evidence type="ECO:0000256" key="2">
    <source>
        <dbReference type="ARBA" id="ARBA00023239"/>
    </source>
</evidence>
<feature type="domain" description="3-hydroxyacyl-CoA dehydrogenase C-terminal" evidence="4">
    <location>
        <begin position="1"/>
        <end position="55"/>
    </location>
</feature>